<gene>
    <name evidence="2" type="ORF">SAMN05444165_7201</name>
</gene>
<sequence>MQSRLSNLPPRSLEAPARSDVRIALPLWIVVFLALTAVTYWRFVRWEPSVFYGDDLYTILAALKDHTFASDWQQPFTTPFYEKYRPVFELIWVALVRIFQTDLRGFLAFNFGVHLLNAMILFAIAMQVSNGNKPVSVALVVAFAGSRFALYQITQATGPVEAVALTLFLLTITWTLKAYQYPEDSRWQWFATLAFFLCIHTHERYIALTPILAFMLALSRRHYVGLFNRYGGALVCIAIPLFNALVKTSLLHLAFFVGTGETHIDVNMHRIVEQTLQAVLSVVGFNYGPEYLAGHSIVFGESLPGDDAARLLATVIVLAALVATTYAVLVGGRSRAPLRWYPILLLAIAVLILVPPIVTVRLEQRWLYAPLALFLLLFAWAARLDGRKRIVPTIAGLAACLSLLSLDILLSQYTPWIYFMSSATAASLAKRDIVDTHAAPLGQDLLLHASRDHCKWTLDEGRFFELYEGQDRKIYCALTDEAFDALLKKYPSAQAFSYTPGVSFTPVARPK</sequence>
<feature type="transmembrane region" description="Helical" evidence="1">
    <location>
        <begin position="308"/>
        <end position="329"/>
    </location>
</feature>
<name>A0A1N6LGH2_9BURK</name>
<dbReference type="Proteomes" id="UP000185151">
    <property type="component" value="Unassembled WGS sequence"/>
</dbReference>
<keyword evidence="1" id="KW-0812">Transmembrane</keyword>
<feature type="transmembrane region" description="Helical" evidence="1">
    <location>
        <begin position="21"/>
        <end position="43"/>
    </location>
</feature>
<feature type="transmembrane region" description="Helical" evidence="1">
    <location>
        <begin position="366"/>
        <end position="382"/>
    </location>
</feature>
<feature type="transmembrane region" description="Helical" evidence="1">
    <location>
        <begin position="107"/>
        <end position="128"/>
    </location>
</feature>
<feature type="transmembrane region" description="Helical" evidence="1">
    <location>
        <begin position="341"/>
        <end position="360"/>
    </location>
</feature>
<feature type="transmembrane region" description="Helical" evidence="1">
    <location>
        <begin position="394"/>
        <end position="413"/>
    </location>
</feature>
<accession>A0A1N6LGH2</accession>
<keyword evidence="1" id="KW-0472">Membrane</keyword>
<evidence type="ECO:0000313" key="2">
    <source>
        <dbReference type="EMBL" id="SIO67922.1"/>
    </source>
</evidence>
<feature type="transmembrane region" description="Helical" evidence="1">
    <location>
        <begin position="230"/>
        <end position="246"/>
    </location>
</feature>
<organism evidence="2 3">
    <name type="scientific">Paraburkholderia phenazinium</name>
    <dbReference type="NCBI Taxonomy" id="60549"/>
    <lineage>
        <taxon>Bacteria</taxon>
        <taxon>Pseudomonadati</taxon>
        <taxon>Pseudomonadota</taxon>
        <taxon>Betaproteobacteria</taxon>
        <taxon>Burkholderiales</taxon>
        <taxon>Burkholderiaceae</taxon>
        <taxon>Paraburkholderia</taxon>
    </lineage>
</organism>
<dbReference type="EMBL" id="FSRU01000003">
    <property type="protein sequence ID" value="SIO67922.1"/>
    <property type="molecule type" value="Genomic_DNA"/>
</dbReference>
<protein>
    <recommendedName>
        <fullName evidence="4">Glycosyltransferase RgtA/B/C/D-like domain-containing protein</fullName>
    </recommendedName>
</protein>
<proteinExistence type="predicted"/>
<evidence type="ECO:0008006" key="4">
    <source>
        <dbReference type="Google" id="ProtNLM"/>
    </source>
</evidence>
<keyword evidence="3" id="KW-1185">Reference proteome</keyword>
<evidence type="ECO:0000256" key="1">
    <source>
        <dbReference type="SAM" id="Phobius"/>
    </source>
</evidence>
<reference evidence="2 3" key="1">
    <citation type="submission" date="2016-11" db="EMBL/GenBank/DDBJ databases">
        <authorList>
            <person name="Jaros S."/>
            <person name="Januszkiewicz K."/>
            <person name="Wedrychowicz H."/>
        </authorList>
    </citation>
    <scope>NUCLEOTIDE SEQUENCE [LARGE SCALE GENOMIC DNA]</scope>
    <source>
        <strain evidence="2 3">GAS95</strain>
    </source>
</reference>
<evidence type="ECO:0000313" key="3">
    <source>
        <dbReference type="Proteomes" id="UP000185151"/>
    </source>
</evidence>
<keyword evidence="1" id="KW-1133">Transmembrane helix</keyword>
<dbReference type="AlphaFoldDB" id="A0A1N6LGH2"/>